<feature type="coiled-coil region" evidence="6">
    <location>
        <begin position="388"/>
        <end position="418"/>
    </location>
</feature>
<keyword evidence="12" id="KW-1185">Reference proteome</keyword>
<dbReference type="Pfam" id="PF00015">
    <property type="entry name" value="MCPsignal"/>
    <property type="match status" value="1"/>
</dbReference>
<evidence type="ECO:0000256" key="7">
    <source>
        <dbReference type="SAM" id="Phobius"/>
    </source>
</evidence>
<evidence type="ECO:0000256" key="4">
    <source>
        <dbReference type="ARBA" id="ARBA00029447"/>
    </source>
</evidence>
<dbReference type="PANTHER" id="PTHR32089:SF112">
    <property type="entry name" value="LYSOZYME-LIKE PROTEIN-RELATED"/>
    <property type="match status" value="1"/>
</dbReference>
<evidence type="ECO:0000256" key="5">
    <source>
        <dbReference type="PROSITE-ProRule" id="PRU00284"/>
    </source>
</evidence>
<dbReference type="Gene3D" id="6.10.340.10">
    <property type="match status" value="1"/>
</dbReference>
<dbReference type="PROSITE" id="PS50192">
    <property type="entry name" value="T_SNARE"/>
    <property type="match status" value="1"/>
</dbReference>
<feature type="domain" description="Methyl-accepting transducer" evidence="8">
    <location>
        <begin position="441"/>
        <end position="677"/>
    </location>
</feature>
<evidence type="ECO:0000256" key="1">
    <source>
        <dbReference type="ARBA" id="ARBA00004429"/>
    </source>
</evidence>
<dbReference type="SMART" id="SM00283">
    <property type="entry name" value="MA"/>
    <property type="match status" value="1"/>
</dbReference>
<evidence type="ECO:0000259" key="9">
    <source>
        <dbReference type="PROSITE" id="PS50192"/>
    </source>
</evidence>
<dbReference type="Pfam" id="PF00672">
    <property type="entry name" value="HAMP"/>
    <property type="match status" value="1"/>
</dbReference>
<keyword evidence="3 5" id="KW-0807">Transducer</keyword>
<dbReference type="Proteomes" id="UP000781958">
    <property type="component" value="Unassembled WGS sequence"/>
</dbReference>
<proteinExistence type="inferred from homology"/>
<reference evidence="11 12" key="1">
    <citation type="submission" date="2021-03" db="EMBL/GenBank/DDBJ databases">
        <title>Genomic Encyclopedia of Type Strains, Phase III (KMG-III): the genomes of soil and plant-associated and newly described type strains.</title>
        <authorList>
            <person name="Whitman W."/>
        </authorList>
    </citation>
    <scope>NUCLEOTIDE SEQUENCE [LARGE SCALE GENOMIC DNA]</scope>
    <source>
        <strain evidence="11 12">IMMIB AFH-6</strain>
    </source>
</reference>
<dbReference type="PANTHER" id="PTHR32089">
    <property type="entry name" value="METHYL-ACCEPTING CHEMOTAXIS PROTEIN MCPB"/>
    <property type="match status" value="1"/>
</dbReference>
<keyword evidence="6" id="KW-0175">Coiled coil</keyword>
<evidence type="ECO:0000259" key="8">
    <source>
        <dbReference type="PROSITE" id="PS50111"/>
    </source>
</evidence>
<organism evidence="11 12">
    <name type="scientific">Azospirillum rugosum</name>
    <dbReference type="NCBI Taxonomy" id="416170"/>
    <lineage>
        <taxon>Bacteria</taxon>
        <taxon>Pseudomonadati</taxon>
        <taxon>Pseudomonadota</taxon>
        <taxon>Alphaproteobacteria</taxon>
        <taxon>Rhodospirillales</taxon>
        <taxon>Azospirillaceae</taxon>
        <taxon>Azospirillum</taxon>
    </lineage>
</organism>
<keyword evidence="2" id="KW-0997">Cell inner membrane</keyword>
<evidence type="ECO:0000256" key="3">
    <source>
        <dbReference type="ARBA" id="ARBA00023224"/>
    </source>
</evidence>
<dbReference type="RefSeq" id="WP_246500617.1">
    <property type="nucleotide sequence ID" value="NZ_JAGINP010000008.1"/>
</dbReference>
<evidence type="ECO:0000256" key="6">
    <source>
        <dbReference type="SAM" id="Coils"/>
    </source>
</evidence>
<dbReference type="Pfam" id="PF21689">
    <property type="entry name" value="TorS_sensor_domain"/>
    <property type="match status" value="1"/>
</dbReference>
<evidence type="ECO:0000313" key="12">
    <source>
        <dbReference type="Proteomes" id="UP000781958"/>
    </source>
</evidence>
<dbReference type="CDD" id="cd06225">
    <property type="entry name" value="HAMP"/>
    <property type="match status" value="1"/>
</dbReference>
<gene>
    <name evidence="11" type="ORF">J2851_002573</name>
</gene>
<dbReference type="Gene3D" id="1.10.287.950">
    <property type="entry name" value="Methyl-accepting chemotaxis protein"/>
    <property type="match status" value="1"/>
</dbReference>
<keyword evidence="2" id="KW-1003">Cell membrane</keyword>
<evidence type="ECO:0000313" key="11">
    <source>
        <dbReference type="EMBL" id="MBP2292792.1"/>
    </source>
</evidence>
<protein>
    <submittedName>
        <fullName evidence="11">Methyl-accepting chemotaxis protein</fullName>
    </submittedName>
</protein>
<dbReference type="SUPFAM" id="SSF58104">
    <property type="entry name" value="Methyl-accepting chemotaxis protein (MCP) signaling domain"/>
    <property type="match status" value="1"/>
</dbReference>
<accession>A0ABS4SLG9</accession>
<keyword evidence="7" id="KW-0812">Transmembrane</keyword>
<dbReference type="InterPro" id="IPR003660">
    <property type="entry name" value="HAMP_dom"/>
</dbReference>
<dbReference type="EMBL" id="JAGINP010000008">
    <property type="protein sequence ID" value="MBP2292792.1"/>
    <property type="molecule type" value="Genomic_DNA"/>
</dbReference>
<comment type="similarity">
    <text evidence="4">Belongs to the methyl-accepting chemotaxis (MCP) protein family.</text>
</comment>
<keyword evidence="7" id="KW-1133">Transmembrane helix</keyword>
<dbReference type="PROSITE" id="PS50885">
    <property type="entry name" value="HAMP"/>
    <property type="match status" value="1"/>
</dbReference>
<comment type="subcellular location">
    <subcellularLocation>
        <location evidence="1">Cell inner membrane</location>
        <topology evidence="1">Multi-pass membrane protein</topology>
    </subcellularLocation>
</comment>
<comment type="caution">
    <text evidence="11">The sequence shown here is derived from an EMBL/GenBank/DDBJ whole genome shotgun (WGS) entry which is preliminary data.</text>
</comment>
<dbReference type="InterPro" id="IPR038188">
    <property type="entry name" value="TorS_sensor_sf"/>
</dbReference>
<dbReference type="SMART" id="SM00304">
    <property type="entry name" value="HAMP"/>
    <property type="match status" value="1"/>
</dbReference>
<feature type="domain" description="HAMP" evidence="10">
    <location>
        <begin position="348"/>
        <end position="400"/>
    </location>
</feature>
<dbReference type="InterPro" id="IPR004089">
    <property type="entry name" value="MCPsignal_dom"/>
</dbReference>
<dbReference type="PROSITE" id="PS50111">
    <property type="entry name" value="CHEMOTAXIS_TRANSDUC_2"/>
    <property type="match status" value="1"/>
</dbReference>
<evidence type="ECO:0000259" key="10">
    <source>
        <dbReference type="PROSITE" id="PS50885"/>
    </source>
</evidence>
<keyword evidence="7" id="KW-0472">Membrane</keyword>
<dbReference type="Gene3D" id="1.20.58.920">
    <property type="match status" value="1"/>
</dbReference>
<sequence>MLSIGVVLSGTLGAASVALVGYGNVRDTIDAIVGQAVPSMKEGMSVAYQTERLVALAPALTSAGDAAARDAVSARVQAVKEEFSARLDQLRKTDTDRDLLNGIEDTAKALFANLAELDGAAAQRIAQNGRIAEQVPAILDADTKIQRFTSPWKTVIASEEGQARQTVLDPDTTPEDMRAAASTMVDAGLRMQPIRTLTDEASNARNLLLEAGTTTDGDRLNVIEARLSQSIAVINSVLPQLPEKLTEALTPAVKEMAGIASGDTGAVETRRRVLDLRERSRALVESNHALSARMTSAIGELVQGQERGIAATTADTTRMLDTSRLTQIAVCLVSIIVSILVVWLYVGRNLMRRLMALKTDMRRIASGDLAAEVTLDGRDEIAEMGAALRVFRDTAREVEAARAQAEAERTRAAAERREAMLSLADQFENGVKMVVETVSAAATQMHQTASSMVATAEHASTQAAGAATAAESASANVDGAASAAHQLSASINEIAKQVTESAVIAGQASNDAARTDATMRSLSETAGRIGEVLDLINSIAGQTNLLALNATIEAARAGEAGKGFAVVASEVKQLATQTARATEQIAGQIGAMQSATGEAASAIRAIASTIARLNEISTTIAAAVEEQGVATADIARNVQQAAGGTAAASENIGLVRSAAGQTGQSAQEVLTAAGQVSEKTGHLLQQIDRFLTQVRAA</sequence>
<feature type="domain" description="T-SNARE coiled-coil homology" evidence="9">
    <location>
        <begin position="593"/>
        <end position="655"/>
    </location>
</feature>
<evidence type="ECO:0000256" key="2">
    <source>
        <dbReference type="ARBA" id="ARBA00022519"/>
    </source>
</evidence>
<dbReference type="InterPro" id="IPR000727">
    <property type="entry name" value="T_SNARE_dom"/>
</dbReference>
<name>A0ABS4SLG9_9PROT</name>
<feature type="transmembrane region" description="Helical" evidence="7">
    <location>
        <begin position="325"/>
        <end position="346"/>
    </location>
</feature>